<organism evidence="2 3">
    <name type="scientific">Ajellomyces capsulatus (strain H88)</name>
    <name type="common">Darling's disease fungus</name>
    <name type="synonym">Histoplasma capsulatum</name>
    <dbReference type="NCBI Taxonomy" id="544711"/>
    <lineage>
        <taxon>Eukaryota</taxon>
        <taxon>Fungi</taxon>
        <taxon>Dikarya</taxon>
        <taxon>Ascomycota</taxon>
        <taxon>Pezizomycotina</taxon>
        <taxon>Eurotiomycetes</taxon>
        <taxon>Eurotiomycetidae</taxon>
        <taxon>Onygenales</taxon>
        <taxon>Ajellomycetaceae</taxon>
        <taxon>Histoplasma</taxon>
    </lineage>
</organism>
<gene>
    <name evidence="2" type="ORF">I7I53_05957</name>
</gene>
<sequence length="176" mass="20032">MRVQMMVSNAVICCSRVRDRMPSIHWWDIIGLKAGRDNYPVFYWKMLYMRMRRRQILSRRLRKLFIGMLSLSALVCNHVVILFRVVGCMEHLIVIIPLHLGRNSRIPFMKKLSCSILLCNHISTLVILAGHIPGFIVMSVGHSSMEIAAVAVAVVIDVVIAVRMPIAVADRLLDPE</sequence>
<dbReference type="EMBL" id="CP069103">
    <property type="protein sequence ID" value="QSS50809.1"/>
    <property type="molecule type" value="Genomic_DNA"/>
</dbReference>
<keyword evidence="1" id="KW-0472">Membrane</keyword>
<evidence type="ECO:0000313" key="3">
    <source>
        <dbReference type="Proteomes" id="UP000663419"/>
    </source>
</evidence>
<feature type="transmembrane region" description="Helical" evidence="1">
    <location>
        <begin position="144"/>
        <end position="162"/>
    </location>
</feature>
<accession>A0A8A1L9Q9</accession>
<keyword evidence="1" id="KW-1133">Transmembrane helix</keyword>
<dbReference type="VEuPathDB" id="FungiDB:I7I53_05957"/>
<evidence type="ECO:0000256" key="1">
    <source>
        <dbReference type="SAM" id="Phobius"/>
    </source>
</evidence>
<proteinExistence type="predicted"/>
<reference evidence="2" key="1">
    <citation type="submission" date="2021-01" db="EMBL/GenBank/DDBJ databases">
        <title>Chromosome-level genome assembly of a human fungal pathogen reveals clustering of transcriptionally co-regulated genes.</title>
        <authorList>
            <person name="Voorhies M."/>
            <person name="Cohen S."/>
            <person name="Shea T.P."/>
            <person name="Petrus S."/>
            <person name="Munoz J.F."/>
            <person name="Poplawski S."/>
            <person name="Goldman W.E."/>
            <person name="Michael T."/>
            <person name="Cuomo C.A."/>
            <person name="Sil A."/>
            <person name="Beyhan S."/>
        </authorList>
    </citation>
    <scope>NUCLEOTIDE SEQUENCE</scope>
    <source>
        <strain evidence="2">H88</strain>
    </source>
</reference>
<evidence type="ECO:0000313" key="2">
    <source>
        <dbReference type="EMBL" id="QSS50809.1"/>
    </source>
</evidence>
<name>A0A8A1L9Q9_AJEC8</name>
<feature type="transmembrane region" description="Helical" evidence="1">
    <location>
        <begin position="112"/>
        <end position="132"/>
    </location>
</feature>
<dbReference type="AlphaFoldDB" id="A0A8A1L9Q9"/>
<protein>
    <submittedName>
        <fullName evidence="2">Uncharacterized protein</fullName>
    </submittedName>
</protein>
<dbReference type="Proteomes" id="UP000663419">
    <property type="component" value="Chromosome 2"/>
</dbReference>
<feature type="transmembrane region" description="Helical" evidence="1">
    <location>
        <begin position="60"/>
        <end position="75"/>
    </location>
</feature>
<keyword evidence="1" id="KW-0812">Transmembrane</keyword>